<protein>
    <recommendedName>
        <fullName evidence="4">Succinoglycan biosynthesis protein exoi</fullName>
    </recommendedName>
</protein>
<keyword evidence="1" id="KW-0812">Transmembrane</keyword>
<keyword evidence="1" id="KW-1133">Transmembrane helix</keyword>
<accession>A0ABV2MQ04</accession>
<evidence type="ECO:0000313" key="3">
    <source>
        <dbReference type="Proteomes" id="UP001549077"/>
    </source>
</evidence>
<comment type="caution">
    <text evidence="2">The sequence shown here is derived from an EMBL/GenBank/DDBJ whole genome shotgun (WGS) entry which is preliminary data.</text>
</comment>
<dbReference type="RefSeq" id="WP_168301384.1">
    <property type="nucleotide sequence ID" value="NZ_CP071606.1"/>
</dbReference>
<keyword evidence="1" id="KW-0472">Membrane</keyword>
<dbReference type="EMBL" id="JBEPMY010000031">
    <property type="protein sequence ID" value="MET3758536.1"/>
    <property type="molecule type" value="Genomic_DNA"/>
</dbReference>
<dbReference type="GeneID" id="91151491"/>
<feature type="transmembrane region" description="Helical" evidence="1">
    <location>
        <begin position="12"/>
        <end position="33"/>
    </location>
</feature>
<organism evidence="2 3">
    <name type="scientific">Rhizobium binae</name>
    <dbReference type="NCBI Taxonomy" id="1138190"/>
    <lineage>
        <taxon>Bacteria</taxon>
        <taxon>Pseudomonadati</taxon>
        <taxon>Pseudomonadota</taxon>
        <taxon>Alphaproteobacteria</taxon>
        <taxon>Hyphomicrobiales</taxon>
        <taxon>Rhizobiaceae</taxon>
        <taxon>Rhizobium/Agrobacterium group</taxon>
        <taxon>Rhizobium</taxon>
    </lineage>
</organism>
<reference evidence="2 3" key="1">
    <citation type="submission" date="2024-06" db="EMBL/GenBank/DDBJ databases">
        <title>Genomic Encyclopedia of Type Strains, Phase IV (KMG-IV): sequencing the most valuable type-strain genomes for metagenomic binning, comparative biology and taxonomic classification.</title>
        <authorList>
            <person name="Goeker M."/>
        </authorList>
    </citation>
    <scope>NUCLEOTIDE SEQUENCE [LARGE SCALE GENOMIC DNA]</scope>
    <source>
        <strain evidence="2 3">DSM 29288</strain>
    </source>
</reference>
<evidence type="ECO:0000256" key="1">
    <source>
        <dbReference type="SAM" id="Phobius"/>
    </source>
</evidence>
<evidence type="ECO:0008006" key="4">
    <source>
        <dbReference type="Google" id="ProtNLM"/>
    </source>
</evidence>
<dbReference type="Proteomes" id="UP001549077">
    <property type="component" value="Unassembled WGS sequence"/>
</dbReference>
<gene>
    <name evidence="2" type="ORF">ABID08_005918</name>
</gene>
<name>A0ABV2MQ04_9HYPH</name>
<proteinExistence type="predicted"/>
<sequence length="105" mass="11486">MRQGYRVPQKKSLLLRAPGLVIGAVAFGAAGGWTASDMLASWGASGGSGLSCRIKGNISIDTGERIFHVPGQKYYEQTKINPQYGERWFCSEFEAWAAGWRKSKS</sequence>
<evidence type="ECO:0000313" key="2">
    <source>
        <dbReference type="EMBL" id="MET3758536.1"/>
    </source>
</evidence>
<keyword evidence="3" id="KW-1185">Reference proteome</keyword>